<dbReference type="Pfam" id="PF00534">
    <property type="entry name" value="Glycos_transf_1"/>
    <property type="match status" value="1"/>
</dbReference>
<sequence>MVKKSILMIVRKYPADFGHTTVINNLCIELDKMGYRTAIGAFSFDSPPPPNVKQVKLKKLKSLFYGVNNLGYDIIYLHQSFPNYFLLTKKPNKPVILYYHGASNTIQKINFKIMMMLYKNRISQIISVSKAGVNQMKKMIGDISAEVIYNGVDTEFYNPELPTTYKRGEPQLLFVGGLRPYKKVSVLISSMPKLLKKYPKSHLQIVGIGEEMTSLEKMINDLKLERNVELTGKINNDELKLRYASCDIYVSASTFEVCPVPTLEAMASGKPLVLYDIEPHREIIEISNAGKIFSFTENSDFVSIVDDVYKNKDLFKISGLEFAKKHDWKLICQQVIRNFEKLKH</sequence>
<gene>
    <name evidence="3" type="ORF">BG20_I0185</name>
</gene>
<dbReference type="InterPro" id="IPR050194">
    <property type="entry name" value="Glycosyltransferase_grp1"/>
</dbReference>
<name>S2E6Y7_9ARCH</name>
<dbReference type="RefSeq" id="WP_010192793.1">
    <property type="nucleotide sequence ID" value="NZ_AHJG01000197.1"/>
</dbReference>
<evidence type="ECO:0000259" key="2">
    <source>
        <dbReference type="Pfam" id="PF13439"/>
    </source>
</evidence>
<keyword evidence="3" id="KW-0808">Transferase</keyword>
<dbReference type="Pfam" id="PF13439">
    <property type="entry name" value="Glyco_transf_4"/>
    <property type="match status" value="1"/>
</dbReference>
<keyword evidence="4" id="KW-1185">Reference proteome</keyword>
<dbReference type="PANTHER" id="PTHR45947:SF3">
    <property type="entry name" value="SULFOQUINOVOSYL TRANSFERASE SQD2"/>
    <property type="match status" value="1"/>
</dbReference>
<proteinExistence type="predicted"/>
<feature type="domain" description="Glycosyltransferase subfamily 4-like N-terminal" evidence="2">
    <location>
        <begin position="19"/>
        <end position="155"/>
    </location>
</feature>
<dbReference type="InterPro" id="IPR001296">
    <property type="entry name" value="Glyco_trans_1"/>
</dbReference>
<dbReference type="PANTHER" id="PTHR45947">
    <property type="entry name" value="SULFOQUINOVOSYL TRANSFERASE SQD2"/>
    <property type="match status" value="1"/>
</dbReference>
<reference evidence="3 4" key="1">
    <citation type="journal article" date="2012" name="J. Bacteriol.">
        <title>Genome Sequence of "Candidatus Nitrosoarchaeum limnia" BG20, a Low-Salinity Ammonia-Oxidizing Archaeon from the San Francisco Bay Estuary.</title>
        <authorList>
            <person name="Mosier A.C."/>
            <person name="Allen E.E."/>
            <person name="Kim M."/>
            <person name="Ferriera S."/>
            <person name="Francis C.A."/>
        </authorList>
    </citation>
    <scope>NUCLEOTIDE SEQUENCE [LARGE SCALE GENOMIC DNA]</scope>
    <source>
        <strain evidence="3 4">BG20</strain>
    </source>
</reference>
<dbReference type="EC" id="2.4.-.-" evidence="3"/>
<evidence type="ECO:0000313" key="4">
    <source>
        <dbReference type="Proteomes" id="UP000014065"/>
    </source>
</evidence>
<evidence type="ECO:0000259" key="1">
    <source>
        <dbReference type="Pfam" id="PF00534"/>
    </source>
</evidence>
<evidence type="ECO:0000313" key="3">
    <source>
        <dbReference type="EMBL" id="EPA05221.1"/>
    </source>
</evidence>
<organism evidence="3 4">
    <name type="scientific">Candidatus Nitrosarchaeum limnium BG20</name>
    <dbReference type="NCBI Taxonomy" id="859192"/>
    <lineage>
        <taxon>Archaea</taxon>
        <taxon>Nitrososphaerota</taxon>
        <taxon>Nitrososphaeria</taxon>
        <taxon>Nitrosopumilales</taxon>
        <taxon>Nitrosopumilaceae</taxon>
        <taxon>Nitrosarchaeum</taxon>
    </lineage>
</organism>
<dbReference type="EMBL" id="AHJG01000197">
    <property type="protein sequence ID" value="EPA05221.1"/>
    <property type="molecule type" value="Genomic_DNA"/>
</dbReference>
<feature type="domain" description="Glycosyl transferase family 1" evidence="1">
    <location>
        <begin position="167"/>
        <end position="313"/>
    </location>
</feature>
<dbReference type="Gene3D" id="3.40.50.2000">
    <property type="entry name" value="Glycogen Phosphorylase B"/>
    <property type="match status" value="2"/>
</dbReference>
<protein>
    <submittedName>
        <fullName evidence="3">Glycosyltransferase, group 1 family protein</fullName>
        <ecNumber evidence="3">2.4.-.-</ecNumber>
    </submittedName>
</protein>
<dbReference type="InterPro" id="IPR028098">
    <property type="entry name" value="Glyco_trans_4-like_N"/>
</dbReference>
<comment type="caution">
    <text evidence="3">The sequence shown here is derived from an EMBL/GenBank/DDBJ whole genome shotgun (WGS) entry which is preliminary data.</text>
</comment>
<accession>S2E6Y7</accession>
<dbReference type="AlphaFoldDB" id="S2E6Y7"/>
<dbReference type="SUPFAM" id="SSF53756">
    <property type="entry name" value="UDP-Glycosyltransferase/glycogen phosphorylase"/>
    <property type="match status" value="1"/>
</dbReference>
<keyword evidence="3" id="KW-0328">Glycosyltransferase</keyword>
<dbReference type="Proteomes" id="UP000014065">
    <property type="component" value="Unassembled WGS sequence"/>
</dbReference>
<dbReference type="CDD" id="cd03801">
    <property type="entry name" value="GT4_PimA-like"/>
    <property type="match status" value="1"/>
</dbReference>
<dbReference type="GO" id="GO:0016757">
    <property type="term" value="F:glycosyltransferase activity"/>
    <property type="evidence" value="ECO:0007669"/>
    <property type="project" value="UniProtKB-KW"/>
</dbReference>